<evidence type="ECO:0000256" key="4">
    <source>
        <dbReference type="PROSITE-ProRule" id="PRU00339"/>
    </source>
</evidence>
<feature type="repeat" description="TPR" evidence="4">
    <location>
        <begin position="95"/>
        <end position="128"/>
    </location>
</feature>
<sequence>MENDHMRKISLFLFFLLCQNFFLSQNIKDFSTKDSVKAKIFADNLITNGKKNKNYTKLADGYLLLSRFSDDNKVIPYLDSAIVAAKKINNLPYLSKSYTYKGNYYYLNGDYSKSLDNYLEARKVSDKNSKNYNLINFNIGLLKLELENYDEALNLFLNYKDFLEKNNLSGNSNYVRCLYALAYTYSKRKEIATSNQYLKLGFQKNETNKNEKMYSNLLLISGINEFFGGKYTKSLSTLSKVSDIIRRNSFDSQNLALSEYYSGKSLIKLNNDSFLKKFETVDSIIIKTKDATSELRDVYPILIDHYKNHHNKDKQLYYIERLLAVDSILYKKNNTLSHEINKKYDTPLLLKEKERLIEDLSSKNNKLFWLLGIGGILLIVLSFLYTKNRNKVRLYKKKADLLLTESASQVISIEKPDLDIPEIIDSEKEKTKPKLSDEKLKQLSLKLQEFEEGSSFLNKNMNLDLLSKELNTNRAYLSRSVNELKGKNFSQYLNELRISYIVEELRTNTQLQKYTISSIADHAGYNNSESFTNAFRKITGTLPSYFIKALDKNEINN</sequence>
<dbReference type="PANTHER" id="PTHR43280">
    <property type="entry name" value="ARAC-FAMILY TRANSCRIPTIONAL REGULATOR"/>
    <property type="match status" value="1"/>
</dbReference>
<dbReference type="SUPFAM" id="SSF48452">
    <property type="entry name" value="TPR-like"/>
    <property type="match status" value="2"/>
</dbReference>
<dbReference type="SMART" id="SM00342">
    <property type="entry name" value="HTH_ARAC"/>
    <property type="match status" value="1"/>
</dbReference>
<dbReference type="EMBL" id="VUNZ01000001">
    <property type="protein sequence ID" value="KAA2223815.1"/>
    <property type="molecule type" value="Genomic_DNA"/>
</dbReference>
<name>A0A5B2UC82_9FLAO</name>
<dbReference type="InterPro" id="IPR009057">
    <property type="entry name" value="Homeodomain-like_sf"/>
</dbReference>
<dbReference type="PROSITE" id="PS01124">
    <property type="entry name" value="HTH_ARAC_FAMILY_2"/>
    <property type="match status" value="1"/>
</dbReference>
<evidence type="ECO:0000259" key="6">
    <source>
        <dbReference type="PROSITE" id="PS01124"/>
    </source>
</evidence>
<keyword evidence="2" id="KW-0238">DNA-binding</keyword>
<dbReference type="InterPro" id="IPR018060">
    <property type="entry name" value="HTH_AraC"/>
</dbReference>
<feature type="domain" description="HTH araC/xylS-type" evidence="6">
    <location>
        <begin position="457"/>
        <end position="549"/>
    </location>
</feature>
<keyword evidence="3" id="KW-0804">Transcription</keyword>
<dbReference type="Proteomes" id="UP000323082">
    <property type="component" value="Unassembled WGS sequence"/>
</dbReference>
<dbReference type="OrthoDB" id="5295174at2"/>
<keyword evidence="5" id="KW-0812">Transmembrane</keyword>
<evidence type="ECO:0000256" key="2">
    <source>
        <dbReference type="ARBA" id="ARBA00023125"/>
    </source>
</evidence>
<protein>
    <submittedName>
        <fullName evidence="7">Helix-turn-helix domain-containing protein</fullName>
    </submittedName>
</protein>
<proteinExistence type="predicted"/>
<keyword evidence="5" id="KW-1133">Transmembrane helix</keyword>
<dbReference type="InterPro" id="IPR011990">
    <property type="entry name" value="TPR-like_helical_dom_sf"/>
</dbReference>
<evidence type="ECO:0000313" key="7">
    <source>
        <dbReference type="EMBL" id="KAA2223815.1"/>
    </source>
</evidence>
<evidence type="ECO:0000313" key="8">
    <source>
        <dbReference type="Proteomes" id="UP000323082"/>
    </source>
</evidence>
<dbReference type="Gene3D" id="1.25.40.10">
    <property type="entry name" value="Tetratricopeptide repeat domain"/>
    <property type="match status" value="1"/>
</dbReference>
<evidence type="ECO:0000256" key="1">
    <source>
        <dbReference type="ARBA" id="ARBA00023015"/>
    </source>
</evidence>
<dbReference type="Pfam" id="PF12833">
    <property type="entry name" value="HTH_18"/>
    <property type="match status" value="1"/>
</dbReference>
<accession>A0A5B2UC82</accession>
<reference evidence="7 8" key="1">
    <citation type="journal article" date="2015" name="Int. J. Syst. Evol. Microbiol.">
        <title>Chryseobacterium sediminis sp. nov., isolated from a river sediment.</title>
        <authorList>
            <person name="Kampfer P."/>
            <person name="Busse H.J."/>
            <person name="McInroy J.A."/>
            <person name="Glaeser S.P."/>
        </authorList>
    </citation>
    <scope>NUCLEOTIDE SEQUENCE [LARGE SCALE GENOMIC DNA]</scope>
    <source>
        <strain evidence="7 8">IMT-174</strain>
    </source>
</reference>
<keyword evidence="5" id="KW-0472">Membrane</keyword>
<feature type="transmembrane region" description="Helical" evidence="5">
    <location>
        <begin position="367"/>
        <end position="386"/>
    </location>
</feature>
<dbReference type="PANTHER" id="PTHR43280:SF2">
    <property type="entry name" value="HTH-TYPE TRANSCRIPTIONAL REGULATOR EXSA"/>
    <property type="match status" value="1"/>
</dbReference>
<dbReference type="GO" id="GO:0043565">
    <property type="term" value="F:sequence-specific DNA binding"/>
    <property type="evidence" value="ECO:0007669"/>
    <property type="project" value="InterPro"/>
</dbReference>
<evidence type="ECO:0000256" key="3">
    <source>
        <dbReference type="ARBA" id="ARBA00023163"/>
    </source>
</evidence>
<keyword evidence="4" id="KW-0802">TPR repeat</keyword>
<gene>
    <name evidence="7" type="ORF">FW780_06365</name>
</gene>
<comment type="caution">
    <text evidence="7">The sequence shown here is derived from an EMBL/GenBank/DDBJ whole genome shotgun (WGS) entry which is preliminary data.</text>
</comment>
<dbReference type="PROSITE" id="PS50005">
    <property type="entry name" value="TPR"/>
    <property type="match status" value="1"/>
</dbReference>
<organism evidence="7 8">
    <name type="scientific">Chryseobacterium sediminis</name>
    <dbReference type="NCBI Taxonomy" id="1679494"/>
    <lineage>
        <taxon>Bacteria</taxon>
        <taxon>Pseudomonadati</taxon>
        <taxon>Bacteroidota</taxon>
        <taxon>Flavobacteriia</taxon>
        <taxon>Flavobacteriales</taxon>
        <taxon>Weeksellaceae</taxon>
        <taxon>Chryseobacterium group</taxon>
        <taxon>Chryseobacterium</taxon>
    </lineage>
</organism>
<dbReference type="Gene3D" id="1.10.10.60">
    <property type="entry name" value="Homeodomain-like"/>
    <property type="match status" value="2"/>
</dbReference>
<dbReference type="GO" id="GO:0003700">
    <property type="term" value="F:DNA-binding transcription factor activity"/>
    <property type="evidence" value="ECO:0007669"/>
    <property type="project" value="InterPro"/>
</dbReference>
<keyword evidence="1" id="KW-0805">Transcription regulation</keyword>
<dbReference type="InterPro" id="IPR019734">
    <property type="entry name" value="TPR_rpt"/>
</dbReference>
<dbReference type="AlphaFoldDB" id="A0A5B2UC82"/>
<dbReference type="SUPFAM" id="SSF46689">
    <property type="entry name" value="Homeodomain-like"/>
    <property type="match status" value="1"/>
</dbReference>
<evidence type="ECO:0000256" key="5">
    <source>
        <dbReference type="SAM" id="Phobius"/>
    </source>
</evidence>
<dbReference type="SMART" id="SM00028">
    <property type="entry name" value="TPR"/>
    <property type="match status" value="3"/>
</dbReference>